<dbReference type="Proteomes" id="UP001152795">
    <property type="component" value="Unassembled WGS sequence"/>
</dbReference>
<protein>
    <submittedName>
        <fullName evidence="1">Uncharacterized protein</fullName>
    </submittedName>
</protein>
<sequence>MPYNYCICGSFFRRKHIKRIQTNVTNVENIDDANTEEAGDANTFNNNDLPHEDASHKFMCLMYEINRDVHGYVLSIRQLKRILQQRGLGRRRNRSNIEEVYRAIRRELRGSGNMMGYRQMTRRLLQGHGVVVDKETVRELLKVLDPEGVDARIRKSMMQRDLITPVSEDIEIAQRRCCVQTPEHGCSEEFVELASIIMLEKHLEMPTNSEDAVILYSTIVEEIAQIL</sequence>
<dbReference type="EMBL" id="CACRXK020009356">
    <property type="protein sequence ID" value="CAB4017000.1"/>
    <property type="molecule type" value="Genomic_DNA"/>
</dbReference>
<organism evidence="1 2">
    <name type="scientific">Paramuricea clavata</name>
    <name type="common">Red gorgonian</name>
    <name type="synonym">Violescent sea-whip</name>
    <dbReference type="NCBI Taxonomy" id="317549"/>
    <lineage>
        <taxon>Eukaryota</taxon>
        <taxon>Metazoa</taxon>
        <taxon>Cnidaria</taxon>
        <taxon>Anthozoa</taxon>
        <taxon>Octocorallia</taxon>
        <taxon>Malacalcyonacea</taxon>
        <taxon>Plexauridae</taxon>
        <taxon>Paramuricea</taxon>
    </lineage>
</organism>
<comment type="caution">
    <text evidence="1">The sequence shown here is derived from an EMBL/GenBank/DDBJ whole genome shotgun (WGS) entry which is preliminary data.</text>
</comment>
<evidence type="ECO:0000313" key="1">
    <source>
        <dbReference type="EMBL" id="CAB4017000.1"/>
    </source>
</evidence>
<dbReference type="AlphaFoldDB" id="A0A6S7IKB3"/>
<dbReference type="OrthoDB" id="6747988at2759"/>
<dbReference type="PANTHER" id="PTHR46791">
    <property type="entry name" value="EXPRESSED PROTEIN"/>
    <property type="match status" value="1"/>
</dbReference>
<proteinExistence type="predicted"/>
<reference evidence="1" key="1">
    <citation type="submission" date="2020-04" db="EMBL/GenBank/DDBJ databases">
        <authorList>
            <person name="Alioto T."/>
            <person name="Alioto T."/>
            <person name="Gomez Garrido J."/>
        </authorList>
    </citation>
    <scope>NUCLEOTIDE SEQUENCE</scope>
    <source>
        <strain evidence="1">A484AB</strain>
    </source>
</reference>
<gene>
    <name evidence="1" type="ORF">PACLA_8A028737</name>
</gene>
<keyword evidence="2" id="KW-1185">Reference proteome</keyword>
<evidence type="ECO:0000313" key="2">
    <source>
        <dbReference type="Proteomes" id="UP001152795"/>
    </source>
</evidence>
<accession>A0A6S7IKB3</accession>
<name>A0A6S7IKB3_PARCT</name>
<dbReference type="PANTHER" id="PTHR46791:SF13">
    <property type="entry name" value="CLR5 DOMAIN-CONTAINING PROTEIN"/>
    <property type="match status" value="1"/>
</dbReference>